<evidence type="ECO:0000313" key="2">
    <source>
        <dbReference type="Proteomes" id="UP000016943"/>
    </source>
</evidence>
<dbReference type="RefSeq" id="WP_020976061.1">
    <property type="nucleotide sequence ID" value="NC_022198.1"/>
</dbReference>
<proteinExistence type="predicted"/>
<dbReference type="GeneID" id="78249568"/>
<dbReference type="eggNOG" id="ENOG5030WJ7">
    <property type="taxonomic scope" value="Bacteria"/>
</dbReference>
<dbReference type="EMBL" id="CP006365">
    <property type="protein sequence ID" value="AGU14908.1"/>
    <property type="molecule type" value="Genomic_DNA"/>
</dbReference>
<organism evidence="1 2">
    <name type="scientific">Corynebacterium argentoratense DSM 44202</name>
    <dbReference type="NCBI Taxonomy" id="1348662"/>
    <lineage>
        <taxon>Bacteria</taxon>
        <taxon>Bacillati</taxon>
        <taxon>Actinomycetota</taxon>
        <taxon>Actinomycetes</taxon>
        <taxon>Mycobacteriales</taxon>
        <taxon>Corynebacteriaceae</taxon>
        <taxon>Corynebacterium</taxon>
    </lineage>
</organism>
<dbReference type="HOGENOM" id="CLU_089903_0_0_11"/>
<reference evidence="1 2" key="1">
    <citation type="journal article" date="2013" name="Genome Announc.">
        <title>Whole-Genome Sequence of the Clinical Strain Corynebacterium argentoratense DSM 44202, Isolated from a Human Throat Specimen.</title>
        <authorList>
            <person name="Bomholt C."/>
            <person name="Glaub A."/>
            <person name="Gravermann K."/>
            <person name="Albersmeier A."/>
            <person name="Brinkrolf K."/>
            <person name="Ruckert C."/>
            <person name="Tauch A."/>
        </authorList>
    </citation>
    <scope>NUCLEOTIDE SEQUENCE [LARGE SCALE GENOMIC DNA]</scope>
    <source>
        <strain evidence="1">DSM 44202</strain>
    </source>
</reference>
<gene>
    <name evidence="1" type="ORF">CARG_03800</name>
</gene>
<dbReference type="Proteomes" id="UP000016943">
    <property type="component" value="Chromosome"/>
</dbReference>
<name>U3GWQ9_9CORY</name>
<sequence length="239" mass="25835">MSFFEDIALALDAEGIESRATEAPDPTLFVPISADVEIQFVETDPVLPAANVYVAAADVDEDDEDFDAVLTSVVFSVEDAVAAVAQHIATDQLVSILRELLEGSDSRLQDLQFFQDPVVPSLVTAEVGDSSTLEVSVSTVDAAPVARVRFICPAPVDADNLAQQCEECDTDAVAEEVLELGTFKEINRLFDIVAFAAEQADSWEEQLVPVADYEAYGDLYDHPAEALDDIDGVDDVEQF</sequence>
<evidence type="ECO:0000313" key="1">
    <source>
        <dbReference type="EMBL" id="AGU14908.1"/>
    </source>
</evidence>
<dbReference type="KEGG" id="caz:CARG_03800"/>
<dbReference type="AlphaFoldDB" id="U3GWQ9"/>
<protein>
    <submittedName>
        <fullName evidence="1">Uncharacterized protein</fullName>
    </submittedName>
</protein>
<dbReference type="PATRIC" id="fig|1348662.3.peg.747"/>
<dbReference type="OrthoDB" id="4427212at2"/>
<keyword evidence="2" id="KW-1185">Reference proteome</keyword>
<dbReference type="STRING" id="1348662.CARG_03800"/>
<accession>U3GWQ9</accession>